<dbReference type="HOGENOM" id="CLU_2204008_0_0_2"/>
<gene>
    <name evidence="1" type="ordered locus">Hbut_1277</name>
</gene>
<sequence length="109" mass="12658">MPKPVKLVLVTAEHHPQHKLWLDLLERLVEKTRLKKEIKIEDYVYLIEHGDTDEYGMAWLPQLLVELNDGSVKLLISRLPLNKSLQPDIDEAERQVLRKLAELGLNVES</sequence>
<dbReference type="EnsemblBacteria" id="ABM81107">
    <property type="protein sequence ID" value="ABM81107"/>
    <property type="gene ID" value="Hbut_1277"/>
</dbReference>
<dbReference type="eggNOG" id="arCOG04283">
    <property type="taxonomic scope" value="Archaea"/>
</dbReference>
<dbReference type="OrthoDB" id="36613at2157"/>
<dbReference type="Proteomes" id="UP000002593">
    <property type="component" value="Chromosome"/>
</dbReference>
<dbReference type="STRING" id="415426.Hbut_1277"/>
<dbReference type="GeneID" id="4782833"/>
<evidence type="ECO:0000313" key="2">
    <source>
        <dbReference type="Proteomes" id="UP000002593"/>
    </source>
</evidence>
<name>A2BM96_HYPBU</name>
<reference evidence="1 2" key="1">
    <citation type="journal article" date="2007" name="Archaea">
        <title>The genome of Hyperthermus butylicus: a sulfur-reducing, peptide fermenting, neutrophilic Crenarchaeote growing up to 108 degrees C.</title>
        <authorList>
            <person name="Brugger K."/>
            <person name="Chen L."/>
            <person name="Stark M."/>
            <person name="Zibat A."/>
            <person name="Redder P."/>
            <person name="Ruepp A."/>
            <person name="Awayez M."/>
            <person name="She Q."/>
            <person name="Garrett R.A."/>
            <person name="Klenk H.P."/>
        </authorList>
    </citation>
    <scope>NUCLEOTIDE SEQUENCE [LARGE SCALE GENOMIC DNA]</scope>
    <source>
        <strain evidence="2">DSM 5456 / JCM 9403 / PLM1-5</strain>
    </source>
</reference>
<evidence type="ECO:0000313" key="1">
    <source>
        <dbReference type="EMBL" id="ABM81107.1"/>
    </source>
</evidence>
<dbReference type="RefSeq" id="WP_011822425.1">
    <property type="nucleotide sequence ID" value="NC_008818.1"/>
</dbReference>
<protein>
    <submittedName>
        <fullName evidence="1">Conserved crenarchaeal protein</fullName>
    </submittedName>
</protein>
<organism evidence="1 2">
    <name type="scientific">Hyperthermus butylicus (strain DSM 5456 / JCM 9403 / PLM1-5)</name>
    <dbReference type="NCBI Taxonomy" id="415426"/>
    <lineage>
        <taxon>Archaea</taxon>
        <taxon>Thermoproteota</taxon>
        <taxon>Thermoprotei</taxon>
        <taxon>Desulfurococcales</taxon>
        <taxon>Pyrodictiaceae</taxon>
        <taxon>Hyperthermus</taxon>
    </lineage>
</organism>
<dbReference type="KEGG" id="hbu:Hbut_1277"/>
<proteinExistence type="predicted"/>
<dbReference type="AlphaFoldDB" id="A2BM96"/>
<accession>A2BM96</accession>
<keyword evidence="2" id="KW-1185">Reference proteome</keyword>
<dbReference type="EMBL" id="CP000493">
    <property type="protein sequence ID" value="ABM81107.1"/>
    <property type="molecule type" value="Genomic_DNA"/>
</dbReference>